<protein>
    <submittedName>
        <fullName evidence="1">Uncharacterized protein</fullName>
    </submittedName>
</protein>
<evidence type="ECO:0000313" key="2">
    <source>
        <dbReference type="Proteomes" id="UP001221757"/>
    </source>
</evidence>
<dbReference type="Proteomes" id="UP001221757">
    <property type="component" value="Unassembled WGS sequence"/>
</dbReference>
<accession>A0AAD7DJX9</accession>
<organism evidence="1 2">
    <name type="scientific">Mycena rosella</name>
    <name type="common">Pink bonnet</name>
    <name type="synonym">Agaricus rosellus</name>
    <dbReference type="NCBI Taxonomy" id="1033263"/>
    <lineage>
        <taxon>Eukaryota</taxon>
        <taxon>Fungi</taxon>
        <taxon>Dikarya</taxon>
        <taxon>Basidiomycota</taxon>
        <taxon>Agaricomycotina</taxon>
        <taxon>Agaricomycetes</taxon>
        <taxon>Agaricomycetidae</taxon>
        <taxon>Agaricales</taxon>
        <taxon>Marasmiineae</taxon>
        <taxon>Mycenaceae</taxon>
        <taxon>Mycena</taxon>
    </lineage>
</organism>
<name>A0AAD7DJX9_MYCRO</name>
<sequence>MLDTQIVRARNLKIHLHGSEQFDSRLQIAIFQRLAECSFLWEELSISLTSDLGPLLATLRDRVPLLRRLWVFWNSAESQGEESIDCFDTACGLVDATIYSQYRFIPIHLPAHQLTRYDIDGPWAAHRSILKAAPNLVEARISINFDEEAWPEQEAILDLSRLRRLYVSHTNIFNYLRTPALQELACNFWRDDPNQLLLPDLDRFLIRSACNLRRVCLRGSPDVPTSSEILQKYPSVTELMIITPSIGLDLATLCKETNALISHLTIPNPTGSATVSPQLSAINFGCETESYMDYDLYLKMLESRWRAEGCALKSAALLTESGPGPNPATLDGFASLRKDGLDLLMLHGQEGGDVMGAWMYAPQWT</sequence>
<dbReference type="AlphaFoldDB" id="A0AAD7DJX9"/>
<comment type="caution">
    <text evidence="1">The sequence shown here is derived from an EMBL/GenBank/DDBJ whole genome shotgun (WGS) entry which is preliminary data.</text>
</comment>
<evidence type="ECO:0000313" key="1">
    <source>
        <dbReference type="EMBL" id="KAJ7691952.1"/>
    </source>
</evidence>
<proteinExistence type="predicted"/>
<gene>
    <name evidence="1" type="ORF">B0H17DRAFT_1062243</name>
</gene>
<keyword evidence="2" id="KW-1185">Reference proteome</keyword>
<reference evidence="1" key="1">
    <citation type="submission" date="2023-03" db="EMBL/GenBank/DDBJ databases">
        <title>Massive genome expansion in bonnet fungi (Mycena s.s.) driven by repeated elements and novel gene families across ecological guilds.</title>
        <authorList>
            <consortium name="Lawrence Berkeley National Laboratory"/>
            <person name="Harder C.B."/>
            <person name="Miyauchi S."/>
            <person name="Viragh M."/>
            <person name="Kuo A."/>
            <person name="Thoen E."/>
            <person name="Andreopoulos B."/>
            <person name="Lu D."/>
            <person name="Skrede I."/>
            <person name="Drula E."/>
            <person name="Henrissat B."/>
            <person name="Morin E."/>
            <person name="Kohler A."/>
            <person name="Barry K."/>
            <person name="LaButti K."/>
            <person name="Morin E."/>
            <person name="Salamov A."/>
            <person name="Lipzen A."/>
            <person name="Mereny Z."/>
            <person name="Hegedus B."/>
            <person name="Baldrian P."/>
            <person name="Stursova M."/>
            <person name="Weitz H."/>
            <person name="Taylor A."/>
            <person name="Grigoriev I.V."/>
            <person name="Nagy L.G."/>
            <person name="Martin F."/>
            <person name="Kauserud H."/>
        </authorList>
    </citation>
    <scope>NUCLEOTIDE SEQUENCE</scope>
    <source>
        <strain evidence="1">CBHHK067</strain>
    </source>
</reference>
<dbReference type="EMBL" id="JARKIE010000055">
    <property type="protein sequence ID" value="KAJ7691952.1"/>
    <property type="molecule type" value="Genomic_DNA"/>
</dbReference>